<evidence type="ECO:0000259" key="1">
    <source>
        <dbReference type="Pfam" id="PF00535"/>
    </source>
</evidence>
<dbReference type="InterPro" id="IPR001173">
    <property type="entry name" value="Glyco_trans_2-like"/>
</dbReference>
<dbReference type="Pfam" id="PF00535">
    <property type="entry name" value="Glycos_transf_2"/>
    <property type="match status" value="1"/>
</dbReference>
<dbReference type="InterPro" id="IPR029044">
    <property type="entry name" value="Nucleotide-diphossugar_trans"/>
</dbReference>
<reference evidence="2 3" key="1">
    <citation type="submission" date="2019-10" db="EMBL/GenBank/DDBJ databases">
        <title>Genome sequence of Azospirillum formosense CC-Nfb-7.</title>
        <authorList>
            <person name="Ambrosini A."/>
            <person name="Sant'Anna F.H."/>
            <person name="Cassan F.D."/>
            <person name="Souza E.M."/>
            <person name="Passaglia L.M.P."/>
        </authorList>
    </citation>
    <scope>NUCLEOTIDE SEQUENCE [LARGE SCALE GENOMIC DNA]</scope>
    <source>
        <strain evidence="2 3">CC-NFb-7</strain>
    </source>
</reference>
<evidence type="ECO:0000313" key="2">
    <source>
        <dbReference type="EMBL" id="NUB20352.1"/>
    </source>
</evidence>
<dbReference type="RefSeq" id="WP_174439395.1">
    <property type="nucleotide sequence ID" value="NZ_WHOR01000094.1"/>
</dbReference>
<feature type="domain" description="Glycosyltransferase 2-like" evidence="1">
    <location>
        <begin position="43"/>
        <end position="141"/>
    </location>
</feature>
<dbReference type="PANTHER" id="PTHR43646">
    <property type="entry name" value="GLYCOSYLTRANSFERASE"/>
    <property type="match status" value="1"/>
</dbReference>
<sequence>MPTVTLLAALALALALLPLGLGLVNLCLYRRPRAEPSPGAAVSILIPARNEEATIGAAVRAALSSCGVSVEVVVLDDHSTDRTAEIVRSLAARDPRLRLETAPPLPPGWSGKQHACQALAGLARHPVLLFQDADVRLAPDAARLACGALLAG</sequence>
<comment type="caution">
    <text evidence="2">The sequence shown here is derived from an EMBL/GenBank/DDBJ whole genome shotgun (WGS) entry which is preliminary data.</text>
</comment>
<evidence type="ECO:0000313" key="3">
    <source>
        <dbReference type="Proteomes" id="UP000639419"/>
    </source>
</evidence>
<gene>
    <name evidence="2" type="ORF">GBZ26_14190</name>
</gene>
<dbReference type="Proteomes" id="UP000639419">
    <property type="component" value="Unassembled WGS sequence"/>
</dbReference>
<dbReference type="SUPFAM" id="SSF53448">
    <property type="entry name" value="Nucleotide-diphospho-sugar transferases"/>
    <property type="match status" value="1"/>
</dbReference>
<dbReference type="Gene3D" id="3.90.550.10">
    <property type="entry name" value="Spore Coat Polysaccharide Biosynthesis Protein SpsA, Chain A"/>
    <property type="match status" value="1"/>
</dbReference>
<feature type="non-terminal residue" evidence="2">
    <location>
        <position position="152"/>
    </location>
</feature>
<keyword evidence="3" id="KW-1185">Reference proteome</keyword>
<proteinExistence type="predicted"/>
<name>A0ABX2KXE7_9PROT</name>
<accession>A0ABX2KXE7</accession>
<protein>
    <submittedName>
        <fullName evidence="2">Glycosyltransferase</fullName>
    </submittedName>
</protein>
<organism evidence="2 3">
    <name type="scientific">Azospirillum formosense</name>
    <dbReference type="NCBI Taxonomy" id="861533"/>
    <lineage>
        <taxon>Bacteria</taxon>
        <taxon>Pseudomonadati</taxon>
        <taxon>Pseudomonadota</taxon>
        <taxon>Alphaproteobacteria</taxon>
        <taxon>Rhodospirillales</taxon>
        <taxon>Azospirillaceae</taxon>
        <taxon>Azospirillum</taxon>
    </lineage>
</organism>
<dbReference type="PANTHER" id="PTHR43646:SF3">
    <property type="entry name" value="SLR1566 PROTEIN"/>
    <property type="match status" value="1"/>
</dbReference>
<dbReference type="EMBL" id="WHOR01000094">
    <property type="protein sequence ID" value="NUB20352.1"/>
    <property type="molecule type" value="Genomic_DNA"/>
</dbReference>